<dbReference type="KEGG" id="trz:GWP43_03155"/>
<sequence>MTHLIRKMVLIPLLAAGIAGVLAAEDGKSVVQKSLDVPRPRFTHSAVKMELIDSNNSVDERMIEEWAKDPGDKTGAALIIFRQPASVKDTRFLQIVNKDRANDKWIYMPALRTTRRIASADGAKSFMGTDASYDDLETRKIDEDTHELLGTETVGPYTCYKVESTPVNVKSSQYLKRISYIDQETSIPVKIEMYDKKGALLKVLEIEKIEKQGDYRIPMQGKMTNVQTKHTTRITILKLELDKPINDKMFTQNFLNTGKL</sequence>
<feature type="signal peptide" evidence="1">
    <location>
        <begin position="1"/>
        <end position="23"/>
    </location>
</feature>
<evidence type="ECO:0000313" key="3">
    <source>
        <dbReference type="EMBL" id="QHX42612.1"/>
    </source>
</evidence>
<gene>
    <name evidence="3" type="ORF">GWP43_03155</name>
</gene>
<feature type="domain" description="Uncharacterized protein TP-0789" evidence="2">
    <location>
        <begin position="77"/>
        <end position="256"/>
    </location>
</feature>
<reference evidence="3 4" key="1">
    <citation type="submission" date="2020-01" db="EMBL/GenBank/DDBJ databases">
        <title>Complete genome sequence of a human oral phylogroup 1 Treponema sp. strain ATCC 700766, originally isolated from periodontitis dental plaque.</title>
        <authorList>
            <person name="Chan Y."/>
            <person name="Huo Y.-B."/>
            <person name="Yu X.-L."/>
            <person name="Zeng H."/>
            <person name="Leung W.-K."/>
            <person name="Watt R.M."/>
        </authorList>
    </citation>
    <scope>NUCLEOTIDE SEQUENCE [LARGE SCALE GENOMIC DNA]</scope>
    <source>
        <strain evidence="3 4">OMZ 804</strain>
    </source>
</reference>
<feature type="chain" id="PRO_5026793787" evidence="1">
    <location>
        <begin position="24"/>
        <end position="260"/>
    </location>
</feature>
<dbReference type="CDD" id="cd16329">
    <property type="entry name" value="LolA_like"/>
    <property type="match status" value="1"/>
</dbReference>
<dbReference type="Proteomes" id="UP000464374">
    <property type="component" value="Chromosome"/>
</dbReference>
<keyword evidence="1" id="KW-0732">Signal</keyword>
<dbReference type="Gene3D" id="2.50.20.10">
    <property type="entry name" value="Lipoprotein localisation LolA/LolB/LppX"/>
    <property type="match status" value="1"/>
</dbReference>
<dbReference type="AlphaFoldDB" id="A0A6P1Y108"/>
<accession>A0A6P1Y108</accession>
<name>A0A6P1Y108_9SPIR</name>
<dbReference type="Pfam" id="PF17131">
    <property type="entry name" value="LolA_like"/>
    <property type="match status" value="1"/>
</dbReference>
<dbReference type="InterPro" id="IPR033399">
    <property type="entry name" value="TP_0789-like"/>
</dbReference>
<proteinExistence type="predicted"/>
<evidence type="ECO:0000259" key="2">
    <source>
        <dbReference type="Pfam" id="PF17131"/>
    </source>
</evidence>
<organism evidence="3 4">
    <name type="scientific">Treponema vincentii</name>
    <dbReference type="NCBI Taxonomy" id="69710"/>
    <lineage>
        <taxon>Bacteria</taxon>
        <taxon>Pseudomonadati</taxon>
        <taxon>Spirochaetota</taxon>
        <taxon>Spirochaetia</taxon>
        <taxon>Spirochaetales</taxon>
        <taxon>Treponemataceae</taxon>
        <taxon>Treponema</taxon>
    </lineage>
</organism>
<evidence type="ECO:0000313" key="4">
    <source>
        <dbReference type="Proteomes" id="UP000464374"/>
    </source>
</evidence>
<protein>
    <submittedName>
        <fullName evidence="3">Outer membrane lipoprotein-sorting protein</fullName>
    </submittedName>
</protein>
<dbReference type="EMBL" id="CP048020">
    <property type="protein sequence ID" value="QHX42612.1"/>
    <property type="molecule type" value="Genomic_DNA"/>
</dbReference>
<keyword evidence="3" id="KW-0449">Lipoprotein</keyword>
<evidence type="ECO:0000256" key="1">
    <source>
        <dbReference type="SAM" id="SignalP"/>
    </source>
</evidence>